<dbReference type="Gene3D" id="3.50.50.60">
    <property type="entry name" value="FAD/NAD(P)-binding domain"/>
    <property type="match status" value="2"/>
</dbReference>
<dbReference type="GeneID" id="24099009"/>
<dbReference type="AlphaFoldDB" id="J4GAX5"/>
<proteinExistence type="predicted"/>
<dbReference type="InterPro" id="IPR036188">
    <property type="entry name" value="FAD/NAD-bd_sf"/>
</dbReference>
<dbReference type="OrthoDB" id="2915840at2759"/>
<evidence type="ECO:0000256" key="1">
    <source>
        <dbReference type="ARBA" id="ARBA00022630"/>
    </source>
</evidence>
<dbReference type="Proteomes" id="UP000006352">
    <property type="component" value="Unassembled WGS sequence"/>
</dbReference>
<feature type="domain" description="FAD/NAD(P)-binding" evidence="4">
    <location>
        <begin position="8"/>
        <end position="225"/>
    </location>
</feature>
<keyword evidence="2" id="KW-0274">FAD</keyword>
<protein>
    <recommendedName>
        <fullName evidence="4">FAD/NAD(P)-binding domain-containing protein</fullName>
    </recommendedName>
</protein>
<organism evidence="5 6">
    <name type="scientific">Fibroporia radiculosa</name>
    <dbReference type="NCBI Taxonomy" id="599839"/>
    <lineage>
        <taxon>Eukaryota</taxon>
        <taxon>Fungi</taxon>
        <taxon>Dikarya</taxon>
        <taxon>Basidiomycota</taxon>
        <taxon>Agaricomycotina</taxon>
        <taxon>Agaricomycetes</taxon>
        <taxon>Polyporales</taxon>
        <taxon>Fibroporiaceae</taxon>
        <taxon>Fibroporia</taxon>
    </lineage>
</organism>
<dbReference type="RefSeq" id="XP_012183381.1">
    <property type="nucleotide sequence ID" value="XM_012327991.1"/>
</dbReference>
<name>J4GAX5_9APHY</name>
<keyword evidence="1" id="KW-0285">Flavoprotein</keyword>
<dbReference type="InterPro" id="IPR050346">
    <property type="entry name" value="FMO-like"/>
</dbReference>
<dbReference type="GO" id="GO:0016491">
    <property type="term" value="F:oxidoreductase activity"/>
    <property type="evidence" value="ECO:0007669"/>
    <property type="project" value="UniProtKB-KW"/>
</dbReference>
<gene>
    <name evidence="5" type="ORF">FIBRA_06258</name>
</gene>
<keyword evidence="3" id="KW-0560">Oxidoreductase</keyword>
<reference evidence="5 6" key="1">
    <citation type="journal article" date="2012" name="Appl. Environ. Microbiol.">
        <title>Short-read sequencing for genomic analysis of the brown rot fungus Fibroporia radiculosa.</title>
        <authorList>
            <person name="Tang J.D."/>
            <person name="Perkins A.D."/>
            <person name="Sonstegard T.S."/>
            <person name="Schroeder S.G."/>
            <person name="Burgess S.C."/>
            <person name="Diehl S.V."/>
        </authorList>
    </citation>
    <scope>NUCLEOTIDE SEQUENCE [LARGE SCALE GENOMIC DNA]</scope>
    <source>
        <strain evidence="5 6">TFFH 294</strain>
    </source>
</reference>
<dbReference type="HOGENOM" id="CLU_035533_0_0_1"/>
<dbReference type="STRING" id="599839.J4GAX5"/>
<evidence type="ECO:0000259" key="4">
    <source>
        <dbReference type="Pfam" id="PF07992"/>
    </source>
</evidence>
<sequence>MVTFFDDKVCIVGAGAAGLITAHTLRQDGFQNVEVITRDPSVGGVWCAERVYPGLVINNVHGEFRFSSLTMPLPTHKSGRLSGEDMCAYMQDFAGRFLQGCIRYSTEVVKIQPIERGSSVTRRWLVSLVDIKTGRRETLEYDKLGCSEPYIPPQLSSSNAILKGFGGPVIHSSEFRARLADVLEAVKPSFEQSGSSIVIVGGGKSAEDMAAYLALQGRRVSMVFKRADAILAFPIPYPDFIRRSRLLAILSPDIELRTRLERFLHTTWLGSKIVQTTWNLLSWVSFKTLGISSNSPLRNTPDLMWTVHTSDIGLDENGFHSLVNKGLIDLVAPLHVEGFANDGRSLILSNGRLIKADAVILCTGFASSWDKLLDKDTMDEIGFHRPEPGSLEDRHHWEHKSLARPPAFFPHVSLDSGSTSSIYRGLVPAKSITQRDFAINGAIFTVNNGYVFEVGAHWISSYFRKDPFLRLPSSTEEALAAAEKNAAWLRKRFPYAQFTVNPSYSADLAFLSWPQLVDRLLDDMHLPSMRSGGNALTWVFKVVDLKEIENLGQERAELRARWA</sequence>
<dbReference type="InterPro" id="IPR023753">
    <property type="entry name" value="FAD/NAD-binding_dom"/>
</dbReference>
<evidence type="ECO:0000256" key="3">
    <source>
        <dbReference type="ARBA" id="ARBA00023002"/>
    </source>
</evidence>
<dbReference type="PANTHER" id="PTHR23023">
    <property type="entry name" value="DIMETHYLANILINE MONOOXYGENASE"/>
    <property type="match status" value="1"/>
</dbReference>
<evidence type="ECO:0000313" key="5">
    <source>
        <dbReference type="EMBL" id="CCM04098.1"/>
    </source>
</evidence>
<evidence type="ECO:0000256" key="2">
    <source>
        <dbReference type="ARBA" id="ARBA00022827"/>
    </source>
</evidence>
<dbReference type="InParanoid" id="J4GAX5"/>
<keyword evidence="6" id="KW-1185">Reference proteome</keyword>
<dbReference type="PRINTS" id="PR00419">
    <property type="entry name" value="ADXRDTASE"/>
</dbReference>
<dbReference type="EMBL" id="HE797141">
    <property type="protein sequence ID" value="CCM04098.1"/>
    <property type="molecule type" value="Genomic_DNA"/>
</dbReference>
<dbReference type="SUPFAM" id="SSF51905">
    <property type="entry name" value="FAD/NAD(P)-binding domain"/>
    <property type="match status" value="2"/>
</dbReference>
<dbReference type="Pfam" id="PF07992">
    <property type="entry name" value="Pyr_redox_2"/>
    <property type="match status" value="1"/>
</dbReference>
<evidence type="ECO:0000313" key="6">
    <source>
        <dbReference type="Proteomes" id="UP000006352"/>
    </source>
</evidence>
<accession>J4GAX5</accession>